<dbReference type="InterPro" id="IPR014748">
    <property type="entry name" value="Enoyl-CoA_hydra_C"/>
</dbReference>
<dbReference type="STRING" id="190721.ACS15_0168"/>
<dbReference type="InterPro" id="IPR029045">
    <property type="entry name" value="ClpP/crotonase-like_dom_sf"/>
</dbReference>
<dbReference type="Proteomes" id="UP000078572">
    <property type="component" value="Chromosome 1"/>
</dbReference>
<dbReference type="RefSeq" id="WP_064801262.1">
    <property type="nucleotide sequence ID" value="NZ_CP016022.1"/>
</dbReference>
<gene>
    <name evidence="2" type="ORF">A9Y76_00795</name>
</gene>
<dbReference type="PANTHER" id="PTHR42964">
    <property type="entry name" value="ENOYL-COA HYDRATASE"/>
    <property type="match status" value="1"/>
</dbReference>
<dbReference type="EMBL" id="CP016022">
    <property type="protein sequence ID" value="ANJ71105.1"/>
    <property type="molecule type" value="Genomic_DNA"/>
</dbReference>
<dbReference type="InterPro" id="IPR051683">
    <property type="entry name" value="Enoyl-CoA_Hydratase/Isomerase"/>
</dbReference>
<organism evidence="2 3">
    <name type="scientific">Ralstonia insidiosa</name>
    <dbReference type="NCBI Taxonomy" id="190721"/>
    <lineage>
        <taxon>Bacteria</taxon>
        <taxon>Pseudomonadati</taxon>
        <taxon>Pseudomonadota</taxon>
        <taxon>Betaproteobacteria</taxon>
        <taxon>Burkholderiales</taxon>
        <taxon>Burkholderiaceae</taxon>
        <taxon>Ralstonia</taxon>
    </lineage>
</organism>
<dbReference type="InterPro" id="IPR001753">
    <property type="entry name" value="Enoyl-CoA_hydra/iso"/>
</dbReference>
<reference evidence="3" key="1">
    <citation type="submission" date="2016-06" db="EMBL/GenBank/DDBJ databases">
        <authorList>
            <person name="Xu Y."/>
            <person name="Nagy A."/>
            <person name="Yan X."/>
            <person name="Kim S.W."/>
            <person name="Haley B."/>
            <person name="Liu N.T."/>
            <person name="Nou X."/>
        </authorList>
    </citation>
    <scope>NUCLEOTIDE SEQUENCE [LARGE SCALE GENOMIC DNA]</scope>
    <source>
        <strain evidence="3">ATCC 49129</strain>
    </source>
</reference>
<dbReference type="PANTHER" id="PTHR42964:SF1">
    <property type="entry name" value="POLYKETIDE BIOSYNTHESIS ENOYL-COA HYDRATASE PKSH-RELATED"/>
    <property type="match status" value="1"/>
</dbReference>
<evidence type="ECO:0000313" key="2">
    <source>
        <dbReference type="EMBL" id="ANJ71105.1"/>
    </source>
</evidence>
<sequence>MSTDPELLIEQRDQALWLTIQREDRRNAINGAVLEALMAALADASRNTAVRAVVLTGAGTRAFCAGADLQSGQSFRFDYSQPHQGLADLFRQARRCTVPLIARVNGACMAGGMGLLAMCDMAVASRSAMFGLPEVKVGLFPAQVLAVLQHQLPRRLLNELCLTGEPMSADRALAAGLINEVAEPEALDAAVDALLARLLDKSPSAIRRGLYTLKQVEHLSFEQAMAFTESQIGLFALTEDAQEGQAAFREKRAPNWTGR</sequence>
<evidence type="ECO:0000313" key="3">
    <source>
        <dbReference type="Proteomes" id="UP000078572"/>
    </source>
</evidence>
<comment type="similarity">
    <text evidence="1">Belongs to the enoyl-CoA hydratase/isomerase family.</text>
</comment>
<dbReference type="GO" id="GO:0003824">
    <property type="term" value="F:catalytic activity"/>
    <property type="evidence" value="ECO:0007669"/>
    <property type="project" value="UniProtKB-ARBA"/>
</dbReference>
<proteinExistence type="inferred from homology"/>
<accession>A0A191ZSK7</accession>
<dbReference type="Pfam" id="PF00378">
    <property type="entry name" value="ECH_1"/>
    <property type="match status" value="1"/>
</dbReference>
<evidence type="ECO:0000256" key="1">
    <source>
        <dbReference type="ARBA" id="ARBA00005254"/>
    </source>
</evidence>
<name>A0A191ZSK7_9RALS</name>
<dbReference type="Gene3D" id="3.90.226.10">
    <property type="entry name" value="2-enoyl-CoA Hydratase, Chain A, domain 1"/>
    <property type="match status" value="1"/>
</dbReference>
<dbReference type="CDD" id="cd06558">
    <property type="entry name" value="crotonase-like"/>
    <property type="match status" value="1"/>
</dbReference>
<dbReference type="OrthoDB" id="9774843at2"/>
<dbReference type="SUPFAM" id="SSF52096">
    <property type="entry name" value="ClpP/crotonase"/>
    <property type="match status" value="1"/>
</dbReference>
<protein>
    <submittedName>
        <fullName evidence="2">Enoyl-CoA hydratase</fullName>
    </submittedName>
</protein>
<dbReference type="Gene3D" id="1.10.12.10">
    <property type="entry name" value="Lyase 2-enoyl-coa Hydratase, Chain A, domain 2"/>
    <property type="match status" value="1"/>
</dbReference>
<dbReference type="GeneID" id="61524539"/>
<dbReference type="AlphaFoldDB" id="A0A191ZSK7"/>
<keyword evidence="3" id="KW-1185">Reference proteome</keyword>